<dbReference type="PROSITE" id="PS51257">
    <property type="entry name" value="PROKAR_LIPOPROTEIN"/>
    <property type="match status" value="1"/>
</dbReference>
<feature type="chain" id="PRO_5033009169" evidence="1">
    <location>
        <begin position="24"/>
        <end position="124"/>
    </location>
</feature>
<keyword evidence="1" id="KW-0732">Signal</keyword>
<gene>
    <name evidence="2" type="ORF">FHS92_003336</name>
</gene>
<dbReference type="Pfam" id="PF11604">
    <property type="entry name" value="CusF_Ec"/>
    <property type="match status" value="1"/>
</dbReference>
<evidence type="ECO:0000313" key="3">
    <source>
        <dbReference type="Proteomes" id="UP000552700"/>
    </source>
</evidence>
<accession>A0A841J5F1</accession>
<name>A0A841J5F1_9SPHN</name>
<keyword evidence="3" id="KW-1185">Reference proteome</keyword>
<evidence type="ECO:0000313" key="2">
    <source>
        <dbReference type="EMBL" id="MBB6125572.1"/>
    </source>
</evidence>
<dbReference type="EMBL" id="JACIJP010000009">
    <property type="protein sequence ID" value="MBB6125572.1"/>
    <property type="molecule type" value="Genomic_DNA"/>
</dbReference>
<dbReference type="InterPro" id="IPR021647">
    <property type="entry name" value="CusF_Ec"/>
</dbReference>
<dbReference type="Proteomes" id="UP000552700">
    <property type="component" value="Unassembled WGS sequence"/>
</dbReference>
<dbReference type="AlphaFoldDB" id="A0A841J5F1"/>
<dbReference type="RefSeq" id="WP_343056754.1">
    <property type="nucleotide sequence ID" value="NZ_JACIJP010000009.1"/>
</dbReference>
<proteinExistence type="predicted"/>
<protein>
    <submittedName>
        <fullName evidence="2">Cu/Ag efflux protein CusF</fullName>
    </submittedName>
</protein>
<evidence type="ECO:0000256" key="1">
    <source>
        <dbReference type="SAM" id="SignalP"/>
    </source>
</evidence>
<dbReference type="Gene3D" id="2.40.50.320">
    <property type="entry name" value="Copper binding periplasmic protein CusF"/>
    <property type="match status" value="1"/>
</dbReference>
<feature type="signal peptide" evidence="1">
    <location>
        <begin position="1"/>
        <end position="23"/>
    </location>
</feature>
<reference evidence="2 3" key="1">
    <citation type="submission" date="2020-08" db="EMBL/GenBank/DDBJ databases">
        <title>Genomic Encyclopedia of Type Strains, Phase IV (KMG-IV): sequencing the most valuable type-strain genomes for metagenomic binning, comparative biology and taxonomic classification.</title>
        <authorList>
            <person name="Goeker M."/>
        </authorList>
    </citation>
    <scope>NUCLEOTIDE SEQUENCE [LARGE SCALE GENOMIC DNA]</scope>
    <source>
        <strain evidence="2 3">DSM 102255</strain>
    </source>
</reference>
<sequence length="124" mass="12604">MKTLYLTATIAAALMLTACGKQAETDTAATDKPATAEVSDSMSGMAMSADAKMAKSTGTVTAIDKATGKITLTHAPIPEVSWPAMTMAFTAKSELLDSVAVGDKVVFDVTIAGSAGEVTAISKQ</sequence>
<comment type="caution">
    <text evidence="2">The sequence shown here is derived from an EMBL/GenBank/DDBJ whole genome shotgun (WGS) entry which is preliminary data.</text>
</comment>
<dbReference type="InterPro" id="IPR042230">
    <property type="entry name" value="CusF_sf"/>
</dbReference>
<organism evidence="2 3">
    <name type="scientific">Sphingobium subterraneum</name>
    <dbReference type="NCBI Taxonomy" id="627688"/>
    <lineage>
        <taxon>Bacteria</taxon>
        <taxon>Pseudomonadati</taxon>
        <taxon>Pseudomonadota</taxon>
        <taxon>Alphaproteobacteria</taxon>
        <taxon>Sphingomonadales</taxon>
        <taxon>Sphingomonadaceae</taxon>
        <taxon>Sphingobium</taxon>
    </lineage>
</organism>